<dbReference type="Gene3D" id="1.20.1250.20">
    <property type="entry name" value="MFS general substrate transporter like domains"/>
    <property type="match status" value="1"/>
</dbReference>
<dbReference type="GO" id="GO:0016020">
    <property type="term" value="C:membrane"/>
    <property type="evidence" value="ECO:0007669"/>
    <property type="project" value="UniProtKB-SubCell"/>
</dbReference>
<dbReference type="AlphaFoldDB" id="A0A8H7MY25"/>
<feature type="transmembrane region" description="Helical" evidence="9">
    <location>
        <begin position="388"/>
        <end position="414"/>
    </location>
</feature>
<dbReference type="PANTHER" id="PTHR48022">
    <property type="entry name" value="PLASTIDIC GLUCOSE TRANSPORTER 4"/>
    <property type="match status" value="1"/>
</dbReference>
<feature type="compositionally biased region" description="Basic and acidic residues" evidence="8">
    <location>
        <begin position="529"/>
        <end position="544"/>
    </location>
</feature>
<evidence type="ECO:0000256" key="7">
    <source>
        <dbReference type="RuleBase" id="RU003346"/>
    </source>
</evidence>
<evidence type="ECO:0000313" key="12">
    <source>
        <dbReference type="Proteomes" id="UP000616885"/>
    </source>
</evidence>
<feature type="region of interest" description="Disordered" evidence="8">
    <location>
        <begin position="522"/>
        <end position="544"/>
    </location>
</feature>
<feature type="transmembrane region" description="Helical" evidence="9">
    <location>
        <begin position="107"/>
        <end position="128"/>
    </location>
</feature>
<name>A0A8H7MY25_BIOOC</name>
<keyword evidence="6 9" id="KW-0472">Membrane</keyword>
<dbReference type="PANTHER" id="PTHR48022:SF20">
    <property type="entry name" value="MAJOR FACILITATOR SUPERFAMILY (MFS) PROFILE DOMAIN-CONTAINING PROTEIN-RELATED"/>
    <property type="match status" value="1"/>
</dbReference>
<protein>
    <recommendedName>
        <fullName evidence="10">Major facilitator superfamily (MFS) profile domain-containing protein</fullName>
    </recommendedName>
</protein>
<feature type="domain" description="Major facilitator superfamily (MFS) profile" evidence="10">
    <location>
        <begin position="37"/>
        <end position="480"/>
    </location>
</feature>
<reference evidence="11" key="1">
    <citation type="submission" date="2020-10" db="EMBL/GenBank/DDBJ databases">
        <title>High-Quality Genome Resource of Clonostachys rosea strain S41 by Oxford Nanopore Long-Read Sequencing.</title>
        <authorList>
            <person name="Wang H."/>
        </authorList>
    </citation>
    <scope>NUCLEOTIDE SEQUENCE</scope>
    <source>
        <strain evidence="11">S41</strain>
    </source>
</reference>
<comment type="caution">
    <text evidence="11">The sequence shown here is derived from an EMBL/GenBank/DDBJ whole genome shotgun (WGS) entry which is preliminary data.</text>
</comment>
<evidence type="ECO:0000256" key="6">
    <source>
        <dbReference type="ARBA" id="ARBA00023136"/>
    </source>
</evidence>
<dbReference type="PROSITE" id="PS00216">
    <property type="entry name" value="SUGAR_TRANSPORT_1"/>
    <property type="match status" value="1"/>
</dbReference>
<feature type="transmembrane region" description="Helical" evidence="9">
    <location>
        <begin position="455"/>
        <end position="475"/>
    </location>
</feature>
<feature type="transmembrane region" description="Helical" evidence="9">
    <location>
        <begin position="181"/>
        <end position="204"/>
    </location>
</feature>
<accession>A0A8H7MY25</accession>
<evidence type="ECO:0000256" key="2">
    <source>
        <dbReference type="ARBA" id="ARBA00010992"/>
    </source>
</evidence>
<dbReference type="EMBL" id="JADCTT010000022">
    <property type="protein sequence ID" value="KAF9742326.1"/>
    <property type="molecule type" value="Genomic_DNA"/>
</dbReference>
<feature type="transmembrane region" description="Helical" evidence="9">
    <location>
        <begin position="80"/>
        <end position="100"/>
    </location>
</feature>
<dbReference type="FunFam" id="1.20.1250.20:FF:000134">
    <property type="entry name" value="MFS sugar transporter protein"/>
    <property type="match status" value="1"/>
</dbReference>
<evidence type="ECO:0000256" key="5">
    <source>
        <dbReference type="ARBA" id="ARBA00022989"/>
    </source>
</evidence>
<evidence type="ECO:0000256" key="4">
    <source>
        <dbReference type="ARBA" id="ARBA00022692"/>
    </source>
</evidence>
<evidence type="ECO:0000256" key="9">
    <source>
        <dbReference type="SAM" id="Phobius"/>
    </source>
</evidence>
<dbReference type="PRINTS" id="PR00171">
    <property type="entry name" value="SUGRTRNSPORT"/>
</dbReference>
<organism evidence="11 12">
    <name type="scientific">Bionectria ochroleuca</name>
    <name type="common">Gliocladium roseum</name>
    <dbReference type="NCBI Taxonomy" id="29856"/>
    <lineage>
        <taxon>Eukaryota</taxon>
        <taxon>Fungi</taxon>
        <taxon>Dikarya</taxon>
        <taxon>Ascomycota</taxon>
        <taxon>Pezizomycotina</taxon>
        <taxon>Sordariomycetes</taxon>
        <taxon>Hypocreomycetidae</taxon>
        <taxon>Hypocreales</taxon>
        <taxon>Bionectriaceae</taxon>
        <taxon>Clonostachys</taxon>
    </lineage>
</organism>
<sequence>MGATTHAAHEAALERRQALMGKSGARAILTNFKVFRIAAFACIGGVLYGYNQGMFSGILAMPSFGKHTDGYIEKPSLKGWLTAILELGAWFGALSSGILAEILSRKFGILVVTGVFILGVIIQATSIAGGVNPILAGRFITGIGVGGLSMIVPLYVSECAPPSGCNYIGGTTVETQKDAAWLVPICLQILPAVILFVGMIWMPFSPRWLIHHDREEEARANLASLRELSPDHELIQLEFLEIKAQSLFEKRSIAEKFPSLQQQTAINTIKLQFAAIKSLFESKAMFRRVVVATVTMFFQQWTGINAVLYYAPSIFSQLGLSSNTTSLLATGVVGIVMFIATIPAVLWIDRLGRKPVLTIGAIGMALCHFIIAVILARNIDNFDSHQSAGWAAVVMVWLFVVHFGYSWGPCAWIIIAEVWPLSTRPYGVSLGASSNWMNNFIVGQVTPDMLSGITYGTYIIFGLLTSIGAAFIWFFTPETKRLSLEEMDIIFGSEGTAQADTERMLEINREIGLSALLEGNLSPIPEDEAGSHVDEKEKSAELAA</sequence>
<keyword evidence="5 9" id="KW-1133">Transmembrane helix</keyword>
<dbReference type="InterPro" id="IPR050360">
    <property type="entry name" value="MFS_Sugar_Transporters"/>
</dbReference>
<proteinExistence type="inferred from homology"/>
<dbReference type="SUPFAM" id="SSF103473">
    <property type="entry name" value="MFS general substrate transporter"/>
    <property type="match status" value="1"/>
</dbReference>
<evidence type="ECO:0000256" key="1">
    <source>
        <dbReference type="ARBA" id="ARBA00004141"/>
    </source>
</evidence>
<dbReference type="GO" id="GO:0005351">
    <property type="term" value="F:carbohydrate:proton symporter activity"/>
    <property type="evidence" value="ECO:0007669"/>
    <property type="project" value="TreeGrafter"/>
</dbReference>
<dbReference type="Proteomes" id="UP000616885">
    <property type="component" value="Unassembled WGS sequence"/>
</dbReference>
<dbReference type="Pfam" id="PF00083">
    <property type="entry name" value="Sugar_tr"/>
    <property type="match status" value="2"/>
</dbReference>
<dbReference type="InterPro" id="IPR036259">
    <property type="entry name" value="MFS_trans_sf"/>
</dbReference>
<dbReference type="PROSITE" id="PS50850">
    <property type="entry name" value="MFS"/>
    <property type="match status" value="1"/>
</dbReference>
<feature type="transmembrane region" description="Helical" evidence="9">
    <location>
        <begin position="34"/>
        <end position="60"/>
    </location>
</feature>
<comment type="similarity">
    <text evidence="2 7">Belongs to the major facilitator superfamily. Sugar transporter (TC 2.A.1.1) family.</text>
</comment>
<dbReference type="InterPro" id="IPR003663">
    <property type="entry name" value="Sugar/inositol_transpt"/>
</dbReference>
<evidence type="ECO:0000313" key="11">
    <source>
        <dbReference type="EMBL" id="KAF9742326.1"/>
    </source>
</evidence>
<gene>
    <name evidence="11" type="ORF">IM811_009626</name>
</gene>
<feature type="transmembrane region" description="Helical" evidence="9">
    <location>
        <begin position="355"/>
        <end position="376"/>
    </location>
</feature>
<dbReference type="InterPro" id="IPR005828">
    <property type="entry name" value="MFS_sugar_transport-like"/>
</dbReference>
<evidence type="ECO:0000256" key="3">
    <source>
        <dbReference type="ARBA" id="ARBA00022448"/>
    </source>
</evidence>
<keyword evidence="4 9" id="KW-0812">Transmembrane</keyword>
<feature type="transmembrane region" description="Helical" evidence="9">
    <location>
        <begin position="289"/>
        <end position="311"/>
    </location>
</feature>
<dbReference type="NCBIfam" id="TIGR00879">
    <property type="entry name" value="SP"/>
    <property type="match status" value="1"/>
</dbReference>
<dbReference type="InterPro" id="IPR020846">
    <property type="entry name" value="MFS_dom"/>
</dbReference>
<feature type="transmembrane region" description="Helical" evidence="9">
    <location>
        <begin position="326"/>
        <end position="348"/>
    </location>
</feature>
<keyword evidence="3 7" id="KW-0813">Transport</keyword>
<evidence type="ECO:0000256" key="8">
    <source>
        <dbReference type="SAM" id="MobiDB-lite"/>
    </source>
</evidence>
<comment type="subcellular location">
    <subcellularLocation>
        <location evidence="1">Membrane</location>
        <topology evidence="1">Multi-pass membrane protein</topology>
    </subcellularLocation>
</comment>
<evidence type="ECO:0000259" key="10">
    <source>
        <dbReference type="PROSITE" id="PS50850"/>
    </source>
</evidence>
<dbReference type="InterPro" id="IPR005829">
    <property type="entry name" value="Sugar_transporter_CS"/>
</dbReference>